<dbReference type="Pfam" id="PF00106">
    <property type="entry name" value="adh_short"/>
    <property type="match status" value="1"/>
</dbReference>
<feature type="region of interest" description="Disordered" evidence="1">
    <location>
        <begin position="213"/>
        <end position="232"/>
    </location>
</feature>
<sequence>MTTVAIVGTSASRGAAIARRFGAAGHDVAFVSRSLDRLGPVVCALRGEGVRARVYAADAHDADALVLALDRTAQDLSAIEVLVYDPPSAPGARQHVLETSPEEIQDAVDRAVVGLVTAVEYVVGGQRVLGRGSVLGITDDDALTGSPFAAGAAVAAAAVSAYLGMLRDALAPDGIQVARLVTAGADEHGDPSLDPAECAELLWHLHTHPAQRTASVAAATDAPRRVPDGRTS</sequence>
<dbReference type="AlphaFoldDB" id="A0AAU8FZ13"/>
<dbReference type="PANTHER" id="PTHR43431:SF7">
    <property type="entry name" value="OXIDOREDUCTASE, SHORT CHAIN DEHYDROGENASE_REDUCTASE FAMILY (AFU_ORTHOLOGUE AFUA_5G14000)"/>
    <property type="match status" value="1"/>
</dbReference>
<protein>
    <submittedName>
        <fullName evidence="2">SDR family NAD(P)-dependent oxidoreductase</fullName>
    </submittedName>
</protein>
<organism evidence="2">
    <name type="scientific">Cellulosimicrobium sp. ES-005</name>
    <dbReference type="NCBI Taxonomy" id="3163031"/>
    <lineage>
        <taxon>Bacteria</taxon>
        <taxon>Bacillati</taxon>
        <taxon>Actinomycetota</taxon>
        <taxon>Actinomycetes</taxon>
        <taxon>Micrococcales</taxon>
        <taxon>Promicromonosporaceae</taxon>
        <taxon>Cellulosimicrobium</taxon>
    </lineage>
</organism>
<dbReference type="InterPro" id="IPR036291">
    <property type="entry name" value="NAD(P)-bd_dom_sf"/>
</dbReference>
<dbReference type="SUPFAM" id="SSF51735">
    <property type="entry name" value="NAD(P)-binding Rossmann-fold domains"/>
    <property type="match status" value="1"/>
</dbReference>
<gene>
    <name evidence="2" type="ORF">ABRQ22_13900</name>
</gene>
<evidence type="ECO:0000313" key="2">
    <source>
        <dbReference type="EMBL" id="XCH28694.1"/>
    </source>
</evidence>
<dbReference type="InterPro" id="IPR002347">
    <property type="entry name" value="SDR_fam"/>
</dbReference>
<proteinExistence type="predicted"/>
<accession>A0AAU8FZ13</accession>
<dbReference type="PANTHER" id="PTHR43431">
    <property type="entry name" value="OXIDOREDUCTASE, SHORT CHAIN DEHYDROGENASE/REDUCTASE FAMILY (AFU_ORTHOLOGUE AFUA_5G14000)"/>
    <property type="match status" value="1"/>
</dbReference>
<name>A0AAU8FZ13_9MICO</name>
<evidence type="ECO:0000256" key="1">
    <source>
        <dbReference type="SAM" id="MobiDB-lite"/>
    </source>
</evidence>
<dbReference type="RefSeq" id="WP_253051952.1">
    <property type="nucleotide sequence ID" value="NZ_CP159290.1"/>
</dbReference>
<feature type="compositionally biased region" description="Basic and acidic residues" evidence="1">
    <location>
        <begin position="222"/>
        <end position="232"/>
    </location>
</feature>
<reference evidence="2" key="1">
    <citation type="submission" date="2024-06" db="EMBL/GenBank/DDBJ databases">
        <title>Complete genome sequence of the cellulolytic actinobacterium, Cellulosimicrobium ES-005.</title>
        <authorList>
            <person name="Matthews C.T."/>
            <person name="Underwood K.D."/>
            <person name="Ghanchi K.M."/>
            <person name="Fields S.D."/>
            <person name="Gardner S.G."/>
        </authorList>
    </citation>
    <scope>NUCLEOTIDE SEQUENCE</scope>
    <source>
        <strain evidence="2">ES-005</strain>
    </source>
</reference>
<dbReference type="EMBL" id="CP159290">
    <property type="protein sequence ID" value="XCH28694.1"/>
    <property type="molecule type" value="Genomic_DNA"/>
</dbReference>
<dbReference type="Gene3D" id="3.40.50.720">
    <property type="entry name" value="NAD(P)-binding Rossmann-like Domain"/>
    <property type="match status" value="1"/>
</dbReference>